<dbReference type="InterPro" id="IPR000232">
    <property type="entry name" value="HSF_DNA-bd"/>
</dbReference>
<dbReference type="Gene3D" id="1.10.10.10">
    <property type="entry name" value="Winged helix-like DNA-binding domain superfamily/Winged helix DNA-binding domain"/>
    <property type="match status" value="1"/>
</dbReference>
<dbReference type="SMART" id="SM00415">
    <property type="entry name" value="HSF"/>
    <property type="match status" value="1"/>
</dbReference>
<evidence type="ECO:0000313" key="12">
    <source>
        <dbReference type="EMBL" id="ORX85688.1"/>
    </source>
</evidence>
<dbReference type="InterPro" id="IPR036388">
    <property type="entry name" value="WH-like_DNA-bd_sf"/>
</dbReference>
<keyword evidence="6 8" id="KW-0804">Transcription</keyword>
<dbReference type="Pfam" id="PF00072">
    <property type="entry name" value="Response_reg"/>
    <property type="match status" value="1"/>
</dbReference>
<proteinExistence type="predicted"/>
<evidence type="ECO:0000256" key="4">
    <source>
        <dbReference type="ARBA" id="ARBA00023015"/>
    </source>
</evidence>
<dbReference type="SMART" id="SM00448">
    <property type="entry name" value="REC"/>
    <property type="match status" value="1"/>
</dbReference>
<evidence type="ECO:0000256" key="1">
    <source>
        <dbReference type="ARBA" id="ARBA00004123"/>
    </source>
</evidence>
<dbReference type="OrthoDB" id="60033at2759"/>
<dbReference type="PANTHER" id="PTHR45339:SF1">
    <property type="entry name" value="HYBRID SIGNAL TRANSDUCTION HISTIDINE KINASE J"/>
    <property type="match status" value="1"/>
</dbReference>
<dbReference type="FunFam" id="1.10.10.10:FF:000027">
    <property type="entry name" value="Heat shock transcription factor 1"/>
    <property type="match status" value="1"/>
</dbReference>
<keyword evidence="7 8" id="KW-0539">Nucleus</keyword>
<keyword evidence="3" id="KW-0902">Two-component regulatory system</keyword>
<dbReference type="InterPro" id="IPR014402">
    <property type="entry name" value="Sig_transdc_resp-reg_Skn7"/>
</dbReference>
<evidence type="ECO:0000256" key="7">
    <source>
        <dbReference type="ARBA" id="ARBA00023242"/>
    </source>
</evidence>
<keyword evidence="13" id="KW-1185">Reference proteome</keyword>
<dbReference type="CDD" id="cd17546">
    <property type="entry name" value="REC_hyHK_CKI1_RcsC-like"/>
    <property type="match status" value="1"/>
</dbReference>
<keyword evidence="2 9" id="KW-0597">Phosphoprotein</keyword>
<sequence length="462" mass="53127">MFLKLYNRLLEDQSYKEIITWGDKGETFVVKDQTEFSRKVLPKHFKHNNFASFVRQLNKYDFHKVKVDKINSYGENVLEYKHPYFQFNKKDQLELIKRKVSNKNGKVPETKAGNTDKNIQQQVNDLIEIGLSLSNNLEQLTTTYNDFSDNYINFGKYMELQSKTLKSLVDFVIGKEINEQSNQIKHNNNFENLLNNYNAWNSNSQLVKNNFIKFQNDVYRNKEQMMATKEKINSLNDKLKESLFSVKFMDGKYSVNPADAAAIDNILKSNKEKHPQTNSIIINPTIDSSTIEANTSIKLEPSTSTTNTTTEIKTSPPTRTISMPLMNSNLKTTTSLVKSLKKPKWSQPPNVLIVDDDVNYRLISSRILKIFGCNFDVANDGQSAIEHMGGKKYDIVLMDINMPRLDGVAATNHIRRFDQFTPIISMTCDTSEKDCIIYSRSGMNDILKKPFNKNGLLNVLER</sequence>
<dbReference type="InterPro" id="IPR001789">
    <property type="entry name" value="Sig_transdc_resp-reg_receiver"/>
</dbReference>
<comment type="caution">
    <text evidence="12">The sequence shown here is derived from an EMBL/GenBank/DDBJ whole genome shotgun (WGS) entry which is preliminary data.</text>
</comment>
<dbReference type="GO" id="GO:0000156">
    <property type="term" value="F:phosphorelay response regulator activity"/>
    <property type="evidence" value="ECO:0007669"/>
    <property type="project" value="InterPro"/>
</dbReference>
<dbReference type="SUPFAM" id="SSF46785">
    <property type="entry name" value="Winged helix' DNA-binding domain"/>
    <property type="match status" value="1"/>
</dbReference>
<dbReference type="GO" id="GO:0043565">
    <property type="term" value="F:sequence-specific DNA binding"/>
    <property type="evidence" value="ECO:0007669"/>
    <property type="project" value="InterPro"/>
</dbReference>
<dbReference type="PANTHER" id="PTHR45339">
    <property type="entry name" value="HYBRID SIGNAL TRANSDUCTION HISTIDINE KINASE J"/>
    <property type="match status" value="1"/>
</dbReference>
<dbReference type="STRING" id="1754192.A0A1Y1XIV2"/>
<organism evidence="12 13">
    <name type="scientific">Anaeromyces robustus</name>
    <dbReference type="NCBI Taxonomy" id="1754192"/>
    <lineage>
        <taxon>Eukaryota</taxon>
        <taxon>Fungi</taxon>
        <taxon>Fungi incertae sedis</taxon>
        <taxon>Chytridiomycota</taxon>
        <taxon>Chytridiomycota incertae sedis</taxon>
        <taxon>Neocallimastigomycetes</taxon>
        <taxon>Neocallimastigales</taxon>
        <taxon>Neocallimastigaceae</taxon>
        <taxon>Anaeromyces</taxon>
    </lineage>
</organism>
<protein>
    <recommendedName>
        <fullName evidence="8">Transcription factor</fullName>
    </recommendedName>
</protein>
<dbReference type="AlphaFoldDB" id="A0A1Y1XIV2"/>
<dbReference type="PIRSF" id="PIRSF002595">
    <property type="entry name" value="RR_SKN7"/>
    <property type="match status" value="1"/>
</dbReference>
<keyword evidence="5 8" id="KW-0238">DNA-binding</keyword>
<feature type="modified residue" description="4-aspartylphosphate" evidence="9">
    <location>
        <position position="399"/>
    </location>
</feature>
<dbReference type="GO" id="GO:0005634">
    <property type="term" value="C:nucleus"/>
    <property type="evidence" value="ECO:0007669"/>
    <property type="project" value="UniProtKB-SubCell"/>
</dbReference>
<feature type="domain" description="Response regulatory" evidence="11">
    <location>
        <begin position="350"/>
        <end position="462"/>
    </location>
</feature>
<evidence type="ECO:0000256" key="5">
    <source>
        <dbReference type="ARBA" id="ARBA00023125"/>
    </source>
</evidence>
<dbReference type="Gene3D" id="3.40.50.2300">
    <property type="match status" value="1"/>
</dbReference>
<accession>A0A1Y1XIV2</accession>
<dbReference type="Proteomes" id="UP000193944">
    <property type="component" value="Unassembled WGS sequence"/>
</dbReference>
<feature type="region of interest" description="Disordered" evidence="10">
    <location>
        <begin position="301"/>
        <end position="325"/>
    </location>
</feature>
<keyword evidence="4 8" id="KW-0805">Transcription regulation</keyword>
<dbReference type="Pfam" id="PF00447">
    <property type="entry name" value="HSF_DNA-bind"/>
    <property type="match status" value="1"/>
</dbReference>
<evidence type="ECO:0000256" key="9">
    <source>
        <dbReference type="PROSITE-ProRule" id="PRU00169"/>
    </source>
</evidence>
<reference evidence="12 13" key="2">
    <citation type="submission" date="2016-08" db="EMBL/GenBank/DDBJ databases">
        <title>Pervasive Adenine N6-methylation of Active Genes in Fungi.</title>
        <authorList>
            <consortium name="DOE Joint Genome Institute"/>
            <person name="Mondo S.J."/>
            <person name="Dannebaum R.O."/>
            <person name="Kuo R.C."/>
            <person name="Labutti K."/>
            <person name="Haridas S."/>
            <person name="Kuo A."/>
            <person name="Salamov A."/>
            <person name="Ahrendt S.R."/>
            <person name="Lipzen A."/>
            <person name="Sullivan W."/>
            <person name="Andreopoulos W.B."/>
            <person name="Clum A."/>
            <person name="Lindquist E."/>
            <person name="Daum C."/>
            <person name="Ramamoorthy G.K."/>
            <person name="Gryganskyi A."/>
            <person name="Culley D."/>
            <person name="Magnuson J.K."/>
            <person name="James T.Y."/>
            <person name="O'Malley M.A."/>
            <person name="Stajich J.E."/>
            <person name="Spatafora J.W."/>
            <person name="Visel A."/>
            <person name="Grigoriev I.V."/>
        </authorList>
    </citation>
    <scope>NUCLEOTIDE SEQUENCE [LARGE SCALE GENOMIC DNA]</scope>
    <source>
        <strain evidence="12 13">S4</strain>
    </source>
</reference>
<evidence type="ECO:0000259" key="11">
    <source>
        <dbReference type="PROSITE" id="PS50110"/>
    </source>
</evidence>
<dbReference type="PROSITE" id="PS50110">
    <property type="entry name" value="RESPONSE_REGULATORY"/>
    <property type="match status" value="1"/>
</dbReference>
<evidence type="ECO:0000256" key="2">
    <source>
        <dbReference type="ARBA" id="ARBA00022553"/>
    </source>
</evidence>
<evidence type="ECO:0000256" key="10">
    <source>
        <dbReference type="SAM" id="MobiDB-lite"/>
    </source>
</evidence>
<comment type="subcellular location">
    <subcellularLocation>
        <location evidence="1 8">Nucleus</location>
    </subcellularLocation>
</comment>
<feature type="compositionally biased region" description="Low complexity" evidence="10">
    <location>
        <begin position="301"/>
        <end position="320"/>
    </location>
</feature>
<evidence type="ECO:0000256" key="3">
    <source>
        <dbReference type="ARBA" id="ARBA00023012"/>
    </source>
</evidence>
<gene>
    <name evidence="12" type="ORF">BCR32DRAFT_199792</name>
</gene>
<evidence type="ECO:0000313" key="13">
    <source>
        <dbReference type="Proteomes" id="UP000193944"/>
    </source>
</evidence>
<dbReference type="PROSITE" id="PS00434">
    <property type="entry name" value="HSF_DOMAIN"/>
    <property type="match status" value="1"/>
</dbReference>
<dbReference type="InterPro" id="IPR011006">
    <property type="entry name" value="CheY-like_superfamily"/>
</dbReference>
<dbReference type="GO" id="GO:0006357">
    <property type="term" value="P:regulation of transcription by RNA polymerase II"/>
    <property type="evidence" value="ECO:0007669"/>
    <property type="project" value="UniProtKB-UniRule"/>
</dbReference>
<evidence type="ECO:0000256" key="8">
    <source>
        <dbReference type="PIRNR" id="PIRNR002595"/>
    </source>
</evidence>
<dbReference type="InterPro" id="IPR036390">
    <property type="entry name" value="WH_DNA-bd_sf"/>
</dbReference>
<dbReference type="PRINTS" id="PR00056">
    <property type="entry name" value="HSFDOMAIN"/>
</dbReference>
<evidence type="ECO:0000256" key="6">
    <source>
        <dbReference type="ARBA" id="ARBA00023163"/>
    </source>
</evidence>
<reference evidence="12 13" key="1">
    <citation type="submission" date="2016-08" db="EMBL/GenBank/DDBJ databases">
        <title>A Parts List for Fungal Cellulosomes Revealed by Comparative Genomics.</title>
        <authorList>
            <consortium name="DOE Joint Genome Institute"/>
            <person name="Haitjema C.H."/>
            <person name="Gilmore S.P."/>
            <person name="Henske J.K."/>
            <person name="Solomon K.V."/>
            <person name="De Groot R."/>
            <person name="Kuo A."/>
            <person name="Mondo S.J."/>
            <person name="Salamov A.A."/>
            <person name="Labutti K."/>
            <person name="Zhao Z."/>
            <person name="Chiniquy J."/>
            <person name="Barry K."/>
            <person name="Brewer H.M."/>
            <person name="Purvine S.O."/>
            <person name="Wright A.T."/>
            <person name="Boxma B."/>
            <person name="Van Alen T."/>
            <person name="Hackstein J.H."/>
            <person name="Baker S.E."/>
            <person name="Grigoriev I.V."/>
            <person name="O'Malley M.A."/>
        </authorList>
    </citation>
    <scope>NUCLEOTIDE SEQUENCE [LARGE SCALE GENOMIC DNA]</scope>
    <source>
        <strain evidence="12 13">S4</strain>
    </source>
</reference>
<name>A0A1Y1XIV2_9FUNG</name>
<dbReference type="GO" id="GO:0003700">
    <property type="term" value="F:DNA-binding transcription factor activity"/>
    <property type="evidence" value="ECO:0007669"/>
    <property type="project" value="UniProtKB-UniRule"/>
</dbReference>
<dbReference type="SUPFAM" id="SSF52172">
    <property type="entry name" value="CheY-like"/>
    <property type="match status" value="1"/>
</dbReference>
<dbReference type="EMBL" id="MCFG01000032">
    <property type="protein sequence ID" value="ORX85688.1"/>
    <property type="molecule type" value="Genomic_DNA"/>
</dbReference>